<sequence>MESAGGFRQQCYELLQVTSTKDAEIELERRLMNIIHKAVKTVQDAKHSEETNTYELWLDRSSLSWDSVTKEQDSDTADRRLVHAGDRA</sequence>
<evidence type="ECO:0000256" key="1">
    <source>
        <dbReference type="SAM" id="MobiDB-lite"/>
    </source>
</evidence>
<accession>A0A2J7R9Y3</accession>
<protein>
    <submittedName>
        <fullName evidence="2">Uncharacterized protein</fullName>
    </submittedName>
</protein>
<organism evidence="2 3">
    <name type="scientific">Cryptotermes secundus</name>
    <dbReference type="NCBI Taxonomy" id="105785"/>
    <lineage>
        <taxon>Eukaryota</taxon>
        <taxon>Metazoa</taxon>
        <taxon>Ecdysozoa</taxon>
        <taxon>Arthropoda</taxon>
        <taxon>Hexapoda</taxon>
        <taxon>Insecta</taxon>
        <taxon>Pterygota</taxon>
        <taxon>Neoptera</taxon>
        <taxon>Polyneoptera</taxon>
        <taxon>Dictyoptera</taxon>
        <taxon>Blattodea</taxon>
        <taxon>Blattoidea</taxon>
        <taxon>Termitoidae</taxon>
        <taxon>Kalotermitidae</taxon>
        <taxon>Cryptotermitinae</taxon>
        <taxon>Cryptotermes</taxon>
    </lineage>
</organism>
<keyword evidence="3" id="KW-1185">Reference proteome</keyword>
<proteinExistence type="predicted"/>
<dbReference type="InParanoid" id="A0A2J7R9Y3"/>
<comment type="caution">
    <text evidence="2">The sequence shown here is derived from an EMBL/GenBank/DDBJ whole genome shotgun (WGS) entry which is preliminary data.</text>
</comment>
<dbReference type="AlphaFoldDB" id="A0A2J7R9Y3"/>
<feature type="compositionally biased region" description="Basic and acidic residues" evidence="1">
    <location>
        <begin position="68"/>
        <end position="88"/>
    </location>
</feature>
<reference evidence="2 3" key="1">
    <citation type="submission" date="2017-12" db="EMBL/GenBank/DDBJ databases">
        <title>Hemimetabolous genomes reveal molecular basis of termite eusociality.</title>
        <authorList>
            <person name="Harrison M.C."/>
            <person name="Jongepier E."/>
            <person name="Robertson H.M."/>
            <person name="Arning N."/>
            <person name="Bitard-Feildel T."/>
            <person name="Chao H."/>
            <person name="Childers C.P."/>
            <person name="Dinh H."/>
            <person name="Doddapaneni H."/>
            <person name="Dugan S."/>
            <person name="Gowin J."/>
            <person name="Greiner C."/>
            <person name="Han Y."/>
            <person name="Hu H."/>
            <person name="Hughes D.S.T."/>
            <person name="Huylmans A.-K."/>
            <person name="Kemena C."/>
            <person name="Kremer L.P.M."/>
            <person name="Lee S.L."/>
            <person name="Lopez-Ezquerra A."/>
            <person name="Mallet L."/>
            <person name="Monroy-Kuhn J.M."/>
            <person name="Moser A."/>
            <person name="Murali S.C."/>
            <person name="Muzny D.M."/>
            <person name="Otani S."/>
            <person name="Piulachs M.-D."/>
            <person name="Poelchau M."/>
            <person name="Qu J."/>
            <person name="Schaub F."/>
            <person name="Wada-Katsumata A."/>
            <person name="Worley K.C."/>
            <person name="Xie Q."/>
            <person name="Ylla G."/>
            <person name="Poulsen M."/>
            <person name="Gibbs R.A."/>
            <person name="Schal C."/>
            <person name="Richards S."/>
            <person name="Belles X."/>
            <person name="Korb J."/>
            <person name="Bornberg-Bauer E."/>
        </authorList>
    </citation>
    <scope>NUCLEOTIDE SEQUENCE [LARGE SCALE GENOMIC DNA]</scope>
    <source>
        <tissue evidence="2">Whole body</tissue>
    </source>
</reference>
<name>A0A2J7R9Y3_9NEOP</name>
<dbReference type="EMBL" id="NEVH01006580">
    <property type="protein sequence ID" value="PNF37642.1"/>
    <property type="molecule type" value="Genomic_DNA"/>
</dbReference>
<gene>
    <name evidence="2" type="ORF">B7P43_G12006</name>
</gene>
<dbReference type="OrthoDB" id="10477949at2759"/>
<evidence type="ECO:0000313" key="2">
    <source>
        <dbReference type="EMBL" id="PNF37642.1"/>
    </source>
</evidence>
<dbReference type="Proteomes" id="UP000235965">
    <property type="component" value="Unassembled WGS sequence"/>
</dbReference>
<feature type="region of interest" description="Disordered" evidence="1">
    <location>
        <begin position="66"/>
        <end position="88"/>
    </location>
</feature>
<evidence type="ECO:0000313" key="3">
    <source>
        <dbReference type="Proteomes" id="UP000235965"/>
    </source>
</evidence>